<feature type="chain" id="PRO_5011526558" description="DUF5916 domain-containing protein" evidence="2">
    <location>
        <begin position="23"/>
        <end position="866"/>
    </location>
</feature>
<dbReference type="OrthoDB" id="9786766at2"/>
<keyword evidence="2" id="KW-0732">Signal</keyword>
<dbReference type="Gene3D" id="2.60.40.1190">
    <property type="match status" value="1"/>
</dbReference>
<dbReference type="Proteomes" id="UP000199400">
    <property type="component" value="Unassembled WGS sequence"/>
</dbReference>
<evidence type="ECO:0000256" key="2">
    <source>
        <dbReference type="SAM" id="SignalP"/>
    </source>
</evidence>
<dbReference type="AlphaFoldDB" id="A0A1I1YKR6"/>
<accession>A0A1I1YKR6</accession>
<reference evidence="5" key="1">
    <citation type="submission" date="2016-10" db="EMBL/GenBank/DDBJ databases">
        <authorList>
            <person name="Varghese N."/>
            <person name="Submissions S."/>
        </authorList>
    </citation>
    <scope>NUCLEOTIDE SEQUENCE [LARGE SCALE GENOMIC DNA]</scope>
    <source>
        <strain evidence="5">ATCC 25963</strain>
    </source>
</reference>
<dbReference type="Pfam" id="PF19313">
    <property type="entry name" value="DUF5916"/>
    <property type="match status" value="1"/>
</dbReference>
<organism evidence="4 5">
    <name type="scientific">Nannocystis exedens</name>
    <dbReference type="NCBI Taxonomy" id="54"/>
    <lineage>
        <taxon>Bacteria</taxon>
        <taxon>Pseudomonadati</taxon>
        <taxon>Myxococcota</taxon>
        <taxon>Polyangia</taxon>
        <taxon>Nannocystales</taxon>
        <taxon>Nannocystaceae</taxon>
        <taxon>Nannocystis</taxon>
    </lineage>
</organism>
<feature type="region of interest" description="Disordered" evidence="1">
    <location>
        <begin position="26"/>
        <end position="76"/>
    </location>
</feature>
<evidence type="ECO:0000259" key="3">
    <source>
        <dbReference type="Pfam" id="PF19313"/>
    </source>
</evidence>
<protein>
    <recommendedName>
        <fullName evidence="3">DUF5916 domain-containing protein</fullName>
    </recommendedName>
</protein>
<evidence type="ECO:0000313" key="4">
    <source>
        <dbReference type="EMBL" id="SFE19892.1"/>
    </source>
</evidence>
<dbReference type="CDD" id="cd09618">
    <property type="entry name" value="CBM9_like_2"/>
    <property type="match status" value="1"/>
</dbReference>
<dbReference type="InterPro" id="IPR045670">
    <property type="entry name" value="DUF5916"/>
</dbReference>
<feature type="signal peptide" evidence="2">
    <location>
        <begin position="1"/>
        <end position="22"/>
    </location>
</feature>
<gene>
    <name evidence="4" type="ORF">SAMN02745121_03353</name>
</gene>
<dbReference type="RefSeq" id="WP_096328461.1">
    <property type="nucleotide sequence ID" value="NZ_FOMX01000010.1"/>
</dbReference>
<proteinExistence type="predicted"/>
<feature type="domain" description="DUF5916" evidence="3">
    <location>
        <begin position="298"/>
        <end position="824"/>
    </location>
</feature>
<evidence type="ECO:0000313" key="5">
    <source>
        <dbReference type="Proteomes" id="UP000199400"/>
    </source>
</evidence>
<name>A0A1I1YKR6_9BACT</name>
<dbReference type="SUPFAM" id="SSF49344">
    <property type="entry name" value="CBD9-like"/>
    <property type="match status" value="1"/>
</dbReference>
<evidence type="ECO:0000256" key="1">
    <source>
        <dbReference type="SAM" id="MobiDB-lite"/>
    </source>
</evidence>
<dbReference type="STRING" id="54.SAMN02745121_03353"/>
<feature type="compositionally biased region" description="Low complexity" evidence="1">
    <location>
        <begin position="26"/>
        <end position="35"/>
    </location>
</feature>
<dbReference type="EMBL" id="FOMX01000010">
    <property type="protein sequence ID" value="SFE19892.1"/>
    <property type="molecule type" value="Genomic_DNA"/>
</dbReference>
<keyword evidence="5" id="KW-1185">Reference proteome</keyword>
<sequence>MLAQLLPVWVLVAWGLSARAFAPAPAAGAADPKQPTAGPAVDKLAPGAGAPLPEPAPKAPGVQDMSETPLWVRPTSAPPLRPVVGKARVRDFKLKSSRIDDDAIEIDGRTTEPAWMAVPLLPDLVQIEPRYGYGPTHETRVRVAYGTKGLYVAFDCIDDPKHVRAGVFRKDQLGPSDIVWLELDPNNNDTTGYSFALNASGSQEDSQLFRDDSEELLWDGVWKGAAKLTDTGWSAEMFIPWSTIRFTARDEYTFGLNIGRWINHDGETQVLSPAPQGLPGRMSWALDYTGVRGIQPGLNLELRPFFSLRGVPRRGDDSLDRSFPLLPNGGFDLKYGLRGNLTLDLAVNPDFGQAEVDPAVLNLGPFEVYFPERRTFFLESKEIFETRFQLFYSRRIGRVPRAALADQTPRGEEDGEIVALDPLTRIFGALRVTGQVKPGWSLGVLTANTGASFGVERFSDGFERRVTVDPISEYSVVRVRREFDGQTSLGALVTGVVRGGGEPSAFTGGFDYRIRFRERWRHSAQIIGTHNGRREGMGAVADINRTGKNLSMGAVFETLTPHADFNDLGFMRFNNYIDGKANVGVFNAQPVGNVRRMSATLSSQVASSYQGYLLQKQLHLDLSLTTLKLWGTSLWAGGHLPQYDLFETRGGIPYLVPFHWWIGGTSTSPDNKKVVGVFNWAYGEQNGRPGPDYGLELRLRPVPRLELTLRGDLNLSFGRPRWTTTNDLDEAVFGRAYVTQYIGVLRGTLGILPNLTLQTFNQLYFLSARHTDFFILERPGTLVPTNPAPYAGEVDQGLTSFISNSILRWEYRPGSFLFFVYTHRTVLTDFSPRFSYRPIGGFSNLVAPGVANEDILFLKLQHMFGL</sequence>